<dbReference type="InterPro" id="IPR036397">
    <property type="entry name" value="RNaseH_sf"/>
</dbReference>
<dbReference type="Pfam" id="PF01710">
    <property type="entry name" value="HTH_Tnp_IS630"/>
    <property type="match status" value="1"/>
</dbReference>
<dbReference type="EMBL" id="LRQR01000041">
    <property type="protein sequence ID" value="KXA61645.1"/>
    <property type="molecule type" value="Genomic_DNA"/>
</dbReference>
<protein>
    <recommendedName>
        <fullName evidence="5">Tc1-like transposase DDE domain-containing protein</fullName>
    </recommendedName>
</protein>
<dbReference type="InterPro" id="IPR038717">
    <property type="entry name" value="Tc1-like_DDE_dom"/>
</dbReference>
<dbReference type="AlphaFoldDB" id="A0A133S0I8"/>
<dbReference type="PANTHER" id="PTHR46564:SF1">
    <property type="entry name" value="TRANSPOSASE"/>
    <property type="match status" value="1"/>
</dbReference>
<organism evidence="3 4">
    <name type="scientific">Streptococcus mitis</name>
    <dbReference type="NCBI Taxonomy" id="28037"/>
    <lineage>
        <taxon>Bacteria</taxon>
        <taxon>Bacillati</taxon>
        <taxon>Bacillota</taxon>
        <taxon>Bacilli</taxon>
        <taxon>Lactobacillales</taxon>
        <taxon>Streptococcaceae</taxon>
        <taxon>Streptococcus</taxon>
        <taxon>Streptococcus mitis group</taxon>
    </lineage>
</organism>
<accession>A0A133S0I8</accession>
<reference evidence="3 4" key="1">
    <citation type="submission" date="2016-01" db="EMBL/GenBank/DDBJ databases">
        <authorList>
            <person name="Oliw E.H."/>
        </authorList>
    </citation>
    <scope>NUCLEOTIDE SEQUENCE [LARGE SCALE GENOMIC DNA]</scope>
    <source>
        <strain evidence="3 4">CMW7705B</strain>
    </source>
</reference>
<evidence type="ECO:0000313" key="3">
    <source>
        <dbReference type="EMBL" id="KXA61645.1"/>
    </source>
</evidence>
<feature type="domain" description="Transposase Synechocystis PCC 6803" evidence="1">
    <location>
        <begin position="5"/>
        <end position="78"/>
    </location>
</feature>
<dbReference type="Gene3D" id="3.30.420.10">
    <property type="entry name" value="Ribonuclease H-like superfamily/Ribonuclease H"/>
    <property type="match status" value="1"/>
</dbReference>
<evidence type="ECO:0000313" key="4">
    <source>
        <dbReference type="Proteomes" id="UP000070065"/>
    </source>
</evidence>
<sequence>MGKERREQGHLERKKRVVKKRKISLEELKAFVEAHQDAFLREIAAHFDCAVPPVWVALKQIKVTLKKTTSFKEQNPEKVAEFLDILDNLKDLPIVYIDETGIDLYFYRPYARAPRGEKVYEKISGRRFERTSIVTGQVDGEFITPMVYKESMTSDFFMKWFKTQLLPALKTSHVIVMGNASFHPKNILDELCIQDKHFFLPLPPYSPDLNPIKQV</sequence>
<feature type="domain" description="Tc1-like transposase DDE" evidence="2">
    <location>
        <begin position="93"/>
        <end position="214"/>
    </location>
</feature>
<evidence type="ECO:0000259" key="1">
    <source>
        <dbReference type="Pfam" id="PF01710"/>
    </source>
</evidence>
<evidence type="ECO:0008006" key="5">
    <source>
        <dbReference type="Google" id="ProtNLM"/>
    </source>
</evidence>
<comment type="caution">
    <text evidence="3">The sequence shown here is derived from an EMBL/GenBank/DDBJ whole genome shotgun (WGS) entry which is preliminary data.</text>
</comment>
<dbReference type="PATRIC" id="fig|28037.231.peg.607"/>
<proteinExistence type="predicted"/>
<dbReference type="GO" id="GO:0003676">
    <property type="term" value="F:nucleic acid binding"/>
    <property type="evidence" value="ECO:0007669"/>
    <property type="project" value="InterPro"/>
</dbReference>
<dbReference type="Pfam" id="PF13358">
    <property type="entry name" value="DDE_3"/>
    <property type="match status" value="1"/>
</dbReference>
<dbReference type="PANTHER" id="PTHR46564">
    <property type="entry name" value="TRANSPOSASE"/>
    <property type="match status" value="1"/>
</dbReference>
<gene>
    <name evidence="3" type="ORF">HMPREF3228_00611</name>
</gene>
<dbReference type="InterPro" id="IPR002622">
    <property type="entry name" value="Transposase_14"/>
</dbReference>
<name>A0A133S0I8_STRMT</name>
<dbReference type="Proteomes" id="UP000070065">
    <property type="component" value="Unassembled WGS sequence"/>
</dbReference>
<evidence type="ECO:0000259" key="2">
    <source>
        <dbReference type="Pfam" id="PF13358"/>
    </source>
</evidence>